<dbReference type="GO" id="GO:0003995">
    <property type="term" value="F:acyl-CoA dehydrogenase activity"/>
    <property type="evidence" value="ECO:0007669"/>
    <property type="project" value="TreeGrafter"/>
</dbReference>
<dbReference type="CDD" id="cd00567">
    <property type="entry name" value="ACAD"/>
    <property type="match status" value="1"/>
</dbReference>
<dbReference type="SUPFAM" id="SSF56645">
    <property type="entry name" value="Acyl-CoA dehydrogenase NM domain-like"/>
    <property type="match status" value="2"/>
</dbReference>
<organism evidence="9 10">
    <name type="scientific">Saccharibacillus brassicae</name>
    <dbReference type="NCBI Taxonomy" id="2583377"/>
    <lineage>
        <taxon>Bacteria</taxon>
        <taxon>Bacillati</taxon>
        <taxon>Bacillota</taxon>
        <taxon>Bacilli</taxon>
        <taxon>Bacillales</taxon>
        <taxon>Paenibacillaceae</taxon>
        <taxon>Saccharibacillus</taxon>
    </lineage>
</organism>
<dbReference type="PANTHER" id="PTHR43884:SF25">
    <property type="entry name" value="ACYL-COA DEHYDROGENASE YDBM-RELATED"/>
    <property type="match status" value="1"/>
</dbReference>
<dbReference type="KEGG" id="saca:FFV09_15175"/>
<keyword evidence="10" id="KW-1185">Reference proteome</keyword>
<evidence type="ECO:0000256" key="6">
    <source>
        <dbReference type="SAM" id="MobiDB-lite"/>
    </source>
</evidence>
<comment type="similarity">
    <text evidence="2">Belongs to the acyl-CoA dehydrogenase family.</text>
</comment>
<feature type="domain" description="Acyl-CoA dehydrogenase/oxidase C-terminal" evidence="7">
    <location>
        <begin position="346"/>
        <end position="462"/>
    </location>
</feature>
<dbReference type="Gene3D" id="1.20.140.10">
    <property type="entry name" value="Butyryl-CoA Dehydrogenase, subunit A, domain 3"/>
    <property type="match status" value="1"/>
</dbReference>
<keyword evidence="5" id="KW-0560">Oxidoreductase</keyword>
<evidence type="ECO:0000259" key="7">
    <source>
        <dbReference type="Pfam" id="PF00441"/>
    </source>
</evidence>
<keyword evidence="4" id="KW-0274">FAD</keyword>
<feature type="region of interest" description="Disordered" evidence="6">
    <location>
        <begin position="237"/>
        <end position="260"/>
    </location>
</feature>
<dbReference type="AlphaFoldDB" id="A0A4Y6V0S1"/>
<evidence type="ECO:0000256" key="5">
    <source>
        <dbReference type="ARBA" id="ARBA00023002"/>
    </source>
</evidence>
<gene>
    <name evidence="9" type="ORF">FFV09_15175</name>
</gene>
<dbReference type="OrthoDB" id="9785203at2"/>
<dbReference type="Proteomes" id="UP000316968">
    <property type="component" value="Chromosome"/>
</dbReference>
<dbReference type="InterPro" id="IPR036250">
    <property type="entry name" value="AcylCo_DH-like_C"/>
</dbReference>
<proteinExistence type="inferred from homology"/>
<name>A0A4Y6V0S1_SACBS</name>
<evidence type="ECO:0000259" key="8">
    <source>
        <dbReference type="Pfam" id="PF02771"/>
    </source>
</evidence>
<dbReference type="InterPro" id="IPR009075">
    <property type="entry name" value="AcylCo_DH/oxidase_C"/>
</dbReference>
<dbReference type="InterPro" id="IPR009100">
    <property type="entry name" value="AcylCoA_DH/oxidase_NM_dom_sf"/>
</dbReference>
<dbReference type="InterPro" id="IPR037069">
    <property type="entry name" value="AcylCoA_DH/ox_N_sf"/>
</dbReference>
<evidence type="ECO:0000256" key="2">
    <source>
        <dbReference type="ARBA" id="ARBA00009347"/>
    </source>
</evidence>
<dbReference type="GO" id="GO:0050660">
    <property type="term" value="F:flavin adenine dinucleotide binding"/>
    <property type="evidence" value="ECO:0007669"/>
    <property type="project" value="InterPro"/>
</dbReference>
<dbReference type="Pfam" id="PF00441">
    <property type="entry name" value="Acyl-CoA_dh_1"/>
    <property type="match status" value="1"/>
</dbReference>
<dbReference type="SUPFAM" id="SSF47203">
    <property type="entry name" value="Acyl-CoA dehydrogenase C-terminal domain-like"/>
    <property type="match status" value="1"/>
</dbReference>
<evidence type="ECO:0000256" key="4">
    <source>
        <dbReference type="ARBA" id="ARBA00022827"/>
    </source>
</evidence>
<dbReference type="RefSeq" id="WP_141448611.1">
    <property type="nucleotide sequence ID" value="NZ_CP041217.1"/>
</dbReference>
<dbReference type="Pfam" id="PF02771">
    <property type="entry name" value="Acyl-CoA_dh_N"/>
    <property type="match status" value="1"/>
</dbReference>
<dbReference type="EMBL" id="CP041217">
    <property type="protein sequence ID" value="QDH22067.1"/>
    <property type="molecule type" value="Genomic_DNA"/>
</dbReference>
<dbReference type="InterPro" id="IPR046373">
    <property type="entry name" value="Acyl-CoA_Oxase/DH_mid-dom_sf"/>
</dbReference>
<evidence type="ECO:0000313" key="9">
    <source>
        <dbReference type="EMBL" id="QDH22067.1"/>
    </source>
</evidence>
<feature type="domain" description="Acyl-CoA dehydrogenase/oxidase N-terminal" evidence="8">
    <location>
        <begin position="26"/>
        <end position="99"/>
    </location>
</feature>
<dbReference type="PANTHER" id="PTHR43884">
    <property type="entry name" value="ACYL-COA DEHYDROGENASE"/>
    <property type="match status" value="1"/>
</dbReference>
<dbReference type="InterPro" id="IPR013786">
    <property type="entry name" value="AcylCoA_DH/ox_N"/>
</dbReference>
<evidence type="ECO:0000256" key="1">
    <source>
        <dbReference type="ARBA" id="ARBA00001974"/>
    </source>
</evidence>
<evidence type="ECO:0000313" key="10">
    <source>
        <dbReference type="Proteomes" id="UP000316968"/>
    </source>
</evidence>
<evidence type="ECO:0000256" key="3">
    <source>
        <dbReference type="ARBA" id="ARBA00022630"/>
    </source>
</evidence>
<comment type="cofactor">
    <cofactor evidence="1">
        <name>FAD</name>
        <dbReference type="ChEBI" id="CHEBI:57692"/>
    </cofactor>
</comment>
<reference evidence="9 10" key="1">
    <citation type="submission" date="2019-06" db="EMBL/GenBank/DDBJ databases">
        <title>Saccharibacillus brassicae sp. nov., an endophytic bacterium isolated from Chinese cabbage seeds (Brassica pekinensis).</title>
        <authorList>
            <person name="Jiang L."/>
            <person name="Lee J."/>
            <person name="Kim S.W."/>
        </authorList>
    </citation>
    <scope>NUCLEOTIDE SEQUENCE [LARGE SCALE GENOMIC DNA]</scope>
    <source>
        <strain evidence="10">KCTC 43072 / ATSA2</strain>
    </source>
</reference>
<keyword evidence="3" id="KW-0285">Flavoprotein</keyword>
<accession>A0A4Y6V0S1</accession>
<dbReference type="Gene3D" id="2.40.110.10">
    <property type="entry name" value="Butyryl-CoA Dehydrogenase, subunit A, domain 2"/>
    <property type="match status" value="1"/>
</dbReference>
<protein>
    <submittedName>
        <fullName evidence="9">Acyl-CoA dehydrogenase</fullName>
    </submittedName>
</protein>
<dbReference type="Gene3D" id="1.10.540.10">
    <property type="entry name" value="Acyl-CoA dehydrogenase/oxidase, N-terminal domain"/>
    <property type="match status" value="1"/>
</dbReference>
<sequence length="484" mass="52210">MRKKAIDAFVRNEREEKLAVWADELAGRFAKRAAKHDREGSFPFENFEELRAGGYAKLTLSEEQGGDGVSLYEWLLVQERLARGDGSTALSAGWHGGMMLHYRETDIWPEPSYADFCRDVASSGAMINKFASERATGSPTRGGRPQTTAVRVEGGWTLTGRKTYSTLSPLLTDYIVSAGIENSPEVGDFIIRLGAPGRNNGSGSASSSSADAAAATATTASDAATTAATSSDAAASATAAVAPESQPERHAPASSPFADGGAALPDLAEIARRAEASERRAADLRAAAGVTLEETWDTLGMRATGSHDIVLDRVFVPDEQVMGIYAPGQPKGGIDDGDGWMLHIPACYLGIAYAARDYALNFAKNYTPNSLKEPIATLPHIRQWIGQIDSELRLARTALYDIADRWDTRPEERSSMRPEFGWVKYNATHLAAQVVDKAMKIVGGASLSRSLPLERYYRDVRAGLHNPPMEDAVLQTLARTALEE</sequence>